<sequence length="154" mass="17803">MKFMISNSKAKYFNLKDFELSNEIQRSFLVKNLDKICKNTGFLLINGHGINKKIINNIWSVVDIFFDQPINLKERVRPPFKGYPYGYLGHGIEALAHSKGNKTPPDLKESFNAGPISIPKSVNQKDALEFCYAPSLWPEISNFKNYWIEYYNSM</sequence>
<dbReference type="InterPro" id="IPR027443">
    <property type="entry name" value="IPNS-like_sf"/>
</dbReference>
<dbReference type="Pfam" id="PF14226">
    <property type="entry name" value="DIOX_N"/>
    <property type="match status" value="1"/>
</dbReference>
<feature type="domain" description="Non-haem dioxygenase N-terminal" evidence="1">
    <location>
        <begin position="17"/>
        <end position="139"/>
    </location>
</feature>
<name>A0A382EJK4_9ZZZZ</name>
<proteinExistence type="predicted"/>
<protein>
    <recommendedName>
        <fullName evidence="1">Non-haem dioxygenase N-terminal domain-containing protein</fullName>
    </recommendedName>
</protein>
<dbReference type="EMBL" id="UINC01044526">
    <property type="protein sequence ID" value="SVB50103.1"/>
    <property type="molecule type" value="Genomic_DNA"/>
</dbReference>
<reference evidence="2" key="1">
    <citation type="submission" date="2018-05" db="EMBL/GenBank/DDBJ databases">
        <authorList>
            <person name="Lanie J.A."/>
            <person name="Ng W.-L."/>
            <person name="Kazmierczak K.M."/>
            <person name="Andrzejewski T.M."/>
            <person name="Davidsen T.M."/>
            <person name="Wayne K.J."/>
            <person name="Tettelin H."/>
            <person name="Glass J.I."/>
            <person name="Rusch D."/>
            <person name="Podicherti R."/>
            <person name="Tsui H.-C.T."/>
            <person name="Winkler M.E."/>
        </authorList>
    </citation>
    <scope>NUCLEOTIDE SEQUENCE</scope>
</reference>
<evidence type="ECO:0000259" key="1">
    <source>
        <dbReference type="Pfam" id="PF14226"/>
    </source>
</evidence>
<dbReference type="AlphaFoldDB" id="A0A382EJK4"/>
<dbReference type="InterPro" id="IPR026992">
    <property type="entry name" value="DIOX_N"/>
</dbReference>
<evidence type="ECO:0000313" key="2">
    <source>
        <dbReference type="EMBL" id="SVB50103.1"/>
    </source>
</evidence>
<dbReference type="SUPFAM" id="SSF51197">
    <property type="entry name" value="Clavaminate synthase-like"/>
    <property type="match status" value="1"/>
</dbReference>
<gene>
    <name evidence="2" type="ORF">METZ01_LOCUS202957</name>
</gene>
<feature type="non-terminal residue" evidence="2">
    <location>
        <position position="154"/>
    </location>
</feature>
<accession>A0A382EJK4</accession>
<organism evidence="2">
    <name type="scientific">marine metagenome</name>
    <dbReference type="NCBI Taxonomy" id="408172"/>
    <lineage>
        <taxon>unclassified sequences</taxon>
        <taxon>metagenomes</taxon>
        <taxon>ecological metagenomes</taxon>
    </lineage>
</organism>
<dbReference type="Gene3D" id="2.60.120.330">
    <property type="entry name" value="B-lactam Antibiotic, Isopenicillin N Synthase, Chain"/>
    <property type="match status" value="1"/>
</dbReference>